<dbReference type="PROSITE" id="PS51257">
    <property type="entry name" value="PROKAR_LIPOPROTEIN"/>
    <property type="match status" value="1"/>
</dbReference>
<evidence type="ECO:0000313" key="1">
    <source>
        <dbReference type="EMBL" id="MBD3863191.1"/>
    </source>
</evidence>
<accession>A0ABR8LUC1</accession>
<organism evidence="1 2">
    <name type="scientific">Olleya marilimosa</name>
    <dbReference type="NCBI Taxonomy" id="272164"/>
    <lineage>
        <taxon>Bacteria</taxon>
        <taxon>Pseudomonadati</taxon>
        <taxon>Bacteroidota</taxon>
        <taxon>Flavobacteriia</taxon>
        <taxon>Flavobacteriales</taxon>
        <taxon>Flavobacteriaceae</taxon>
    </lineage>
</organism>
<reference evidence="1 2" key="1">
    <citation type="submission" date="2020-09" db="EMBL/GenBank/DDBJ databases">
        <title>Bacillus nautilus sp. nov., Chryseoglobus crepusculi sp. nov, and Psychrobacter noctis sp. nov., isolated from deep-sea sponges from the equatorial Atlantic.</title>
        <authorList>
            <person name="Stennett H.L."/>
            <person name="Williams S.E."/>
        </authorList>
    </citation>
    <scope>NUCLEOTIDE SEQUENCE [LARGE SCALE GENOMIC DNA]</scope>
    <source>
        <strain evidence="1 2">28M-24</strain>
    </source>
</reference>
<evidence type="ECO:0008006" key="3">
    <source>
        <dbReference type="Google" id="ProtNLM"/>
    </source>
</evidence>
<proteinExistence type="predicted"/>
<dbReference type="Proteomes" id="UP000627521">
    <property type="component" value="Unassembled WGS sequence"/>
</dbReference>
<sequence length="108" mass="12510">MKQHFKTYLKFGILLLGISIFSISCQKEEITIHNSSLSNIGKPSFNFQKVGKVDIEKNRELNKKLNKLIEKQEANKSSNKTVYVSDYDFYINTDYATYIESADESYHS</sequence>
<dbReference type="EMBL" id="JACXXH010000003">
    <property type="protein sequence ID" value="MBD3863191.1"/>
    <property type="molecule type" value="Genomic_DNA"/>
</dbReference>
<protein>
    <recommendedName>
        <fullName evidence="3">Lipoprotein</fullName>
    </recommendedName>
</protein>
<dbReference type="RefSeq" id="WP_191101201.1">
    <property type="nucleotide sequence ID" value="NZ_JACXXH010000003.1"/>
</dbReference>
<keyword evidence="2" id="KW-1185">Reference proteome</keyword>
<comment type="caution">
    <text evidence="1">The sequence shown here is derived from an EMBL/GenBank/DDBJ whole genome shotgun (WGS) entry which is preliminary data.</text>
</comment>
<gene>
    <name evidence="1" type="ORF">IEG06_06985</name>
</gene>
<evidence type="ECO:0000313" key="2">
    <source>
        <dbReference type="Proteomes" id="UP000627521"/>
    </source>
</evidence>
<name>A0ABR8LUC1_9FLAO</name>